<dbReference type="InterPro" id="IPR056866">
    <property type="entry name" value="Znf_WRKY19"/>
</dbReference>
<protein>
    <recommendedName>
        <fullName evidence="2">WRKY19-like zinc finger domain-containing protein</fullName>
    </recommendedName>
</protein>
<feature type="region of interest" description="Disordered" evidence="1">
    <location>
        <begin position="216"/>
        <end position="268"/>
    </location>
</feature>
<feature type="compositionally biased region" description="Basic residues" evidence="1">
    <location>
        <begin position="234"/>
        <end position="246"/>
    </location>
</feature>
<gene>
    <name evidence="3" type="ORF">ASTO00021_LOCUS10044</name>
</gene>
<feature type="region of interest" description="Disordered" evidence="1">
    <location>
        <begin position="1"/>
        <end position="44"/>
    </location>
</feature>
<sequence>MQNFRYGNGAGNINPRGNRNPEGEMSSNSEHHTQRQQQRSQIRETPQQLEMNLNVSNVHSMRHSQFQHESYVQIPQQMHPQSRIRPHAHTQMPPHTHYPHLSHYRAEQYVTVPPPMHLQQMPPGVAHQYVQYHGQYQDMYVQTQPRHTPHPYRSTLPSSASIARHPQHITSTFHPGIPHPLHVTSSSSSHSGLSSIQGGKVNVGYIPIEIPETKKYTDSSNKNVASDSVQGTRTAKHQIGTKRKLNSHKDEHHNKRTKKEKPKNEKKKTAQCMHEDCKQLAGEDGLCSSHKGQWTCLEPGCNEKVRRARTKCSEHSVLKRCSIDDCESKAVSGRGIFRRCIIHGGGRRCRHSTCNTSALKGGFCSKHGGGRRCSVLNCEATARKGFSVCYKHGGRNECKDQNCEKLDAGRGFCIRHGGGRRCKIENCAKSALRLGLCAKHGGAKRCKVEACTKSAPRAGLCPLHGNYGKLCKMKGCGRYTKNDSQYCNRHDSETVS</sequence>
<dbReference type="AlphaFoldDB" id="A0A7S3PHX4"/>
<dbReference type="PANTHER" id="PTHR31827">
    <property type="entry name" value="EMB|CAB89363.1"/>
    <property type="match status" value="1"/>
</dbReference>
<accession>A0A7S3PHX4</accession>
<evidence type="ECO:0000256" key="1">
    <source>
        <dbReference type="SAM" id="MobiDB-lite"/>
    </source>
</evidence>
<feature type="compositionally biased region" description="Polar residues" evidence="1">
    <location>
        <begin position="35"/>
        <end position="44"/>
    </location>
</feature>
<dbReference type="Pfam" id="PF24906">
    <property type="entry name" value="Zf_WRKY19"/>
    <property type="match status" value="1"/>
</dbReference>
<feature type="compositionally biased region" description="Polar residues" evidence="1">
    <location>
        <begin position="218"/>
        <end position="233"/>
    </location>
</feature>
<feature type="domain" description="WRKY19-like zinc finger" evidence="2">
    <location>
        <begin position="419"/>
        <end position="442"/>
    </location>
</feature>
<proteinExistence type="predicted"/>
<evidence type="ECO:0000313" key="3">
    <source>
        <dbReference type="EMBL" id="CAE0439883.1"/>
    </source>
</evidence>
<evidence type="ECO:0000259" key="2">
    <source>
        <dbReference type="Pfam" id="PF24906"/>
    </source>
</evidence>
<dbReference type="PANTHER" id="PTHR31827:SF1">
    <property type="entry name" value="EMB|CAB89363.1"/>
    <property type="match status" value="1"/>
</dbReference>
<feature type="compositionally biased region" description="Basic residues" evidence="1">
    <location>
        <begin position="254"/>
        <end position="266"/>
    </location>
</feature>
<dbReference type="EMBL" id="HBIN01013306">
    <property type="protein sequence ID" value="CAE0439883.1"/>
    <property type="molecule type" value="Transcribed_RNA"/>
</dbReference>
<organism evidence="3">
    <name type="scientific">Aplanochytrium stocchinoi</name>
    <dbReference type="NCBI Taxonomy" id="215587"/>
    <lineage>
        <taxon>Eukaryota</taxon>
        <taxon>Sar</taxon>
        <taxon>Stramenopiles</taxon>
        <taxon>Bigyra</taxon>
        <taxon>Labyrinthulomycetes</taxon>
        <taxon>Thraustochytrida</taxon>
        <taxon>Thraustochytriidae</taxon>
        <taxon>Aplanochytrium</taxon>
    </lineage>
</organism>
<name>A0A7S3PHX4_9STRA</name>
<reference evidence="3" key="1">
    <citation type="submission" date="2021-01" db="EMBL/GenBank/DDBJ databases">
        <authorList>
            <person name="Corre E."/>
            <person name="Pelletier E."/>
            <person name="Niang G."/>
            <person name="Scheremetjew M."/>
            <person name="Finn R."/>
            <person name="Kale V."/>
            <person name="Holt S."/>
            <person name="Cochrane G."/>
            <person name="Meng A."/>
            <person name="Brown T."/>
            <person name="Cohen L."/>
        </authorList>
    </citation>
    <scope>NUCLEOTIDE SEQUENCE</scope>
    <source>
        <strain evidence="3">GSBS06</strain>
    </source>
</reference>